<comment type="caution">
    <text evidence="3">The sequence shown here is derived from an EMBL/GenBank/DDBJ whole genome shotgun (WGS) entry which is preliminary data.</text>
</comment>
<dbReference type="PANTHER" id="PTHR34039">
    <property type="entry name" value="UPF0102 PROTEIN YRAN"/>
    <property type="match status" value="1"/>
</dbReference>
<sequence>MGVARQRGRAAEDLARAYLELSGSAVCERNVRLGGVEVDLVAEDGNTQVVVEVKYRQSSEYGGAALAVDGSKRARLLRAARALEPRGPVRIDVVAIELTPEGAQVRHYRNAITQ</sequence>
<organism evidence="3 4">
    <name type="scientific">Eiseniibacteriota bacterium</name>
    <dbReference type="NCBI Taxonomy" id="2212470"/>
    <lineage>
        <taxon>Bacteria</taxon>
        <taxon>Candidatus Eiseniibacteriota</taxon>
    </lineage>
</organism>
<dbReference type="GO" id="GO:0003676">
    <property type="term" value="F:nucleic acid binding"/>
    <property type="evidence" value="ECO:0007669"/>
    <property type="project" value="InterPro"/>
</dbReference>
<dbReference type="EMBL" id="VBOT01000032">
    <property type="protein sequence ID" value="TMQ52478.1"/>
    <property type="molecule type" value="Genomic_DNA"/>
</dbReference>
<dbReference type="Gene3D" id="3.40.1350.10">
    <property type="match status" value="1"/>
</dbReference>
<evidence type="ECO:0000313" key="4">
    <source>
        <dbReference type="Proteomes" id="UP000320184"/>
    </source>
</evidence>
<dbReference type="SUPFAM" id="SSF52980">
    <property type="entry name" value="Restriction endonuclease-like"/>
    <property type="match status" value="1"/>
</dbReference>
<dbReference type="AlphaFoldDB" id="A0A538SM72"/>
<dbReference type="PANTHER" id="PTHR34039:SF1">
    <property type="entry name" value="UPF0102 PROTEIN YRAN"/>
    <property type="match status" value="1"/>
</dbReference>
<dbReference type="Pfam" id="PF02021">
    <property type="entry name" value="UPF0102"/>
    <property type="match status" value="1"/>
</dbReference>
<reference evidence="3 4" key="1">
    <citation type="journal article" date="2019" name="Nat. Microbiol.">
        <title>Mediterranean grassland soil C-N compound turnover is dependent on rainfall and depth, and is mediated by genomically divergent microorganisms.</title>
        <authorList>
            <person name="Diamond S."/>
            <person name="Andeer P.F."/>
            <person name="Li Z."/>
            <person name="Crits-Christoph A."/>
            <person name="Burstein D."/>
            <person name="Anantharaman K."/>
            <person name="Lane K.R."/>
            <person name="Thomas B.C."/>
            <person name="Pan C."/>
            <person name="Northen T.R."/>
            <person name="Banfield J.F."/>
        </authorList>
    </citation>
    <scope>NUCLEOTIDE SEQUENCE [LARGE SCALE GENOMIC DNA]</scope>
    <source>
        <strain evidence="3">WS_3</strain>
    </source>
</reference>
<gene>
    <name evidence="3" type="ORF">E6K73_02745</name>
</gene>
<dbReference type="InterPro" id="IPR011856">
    <property type="entry name" value="tRNA_endonuc-like_dom_sf"/>
</dbReference>
<protein>
    <recommendedName>
        <fullName evidence="2">UPF0102 protein E6K73_02745</fullName>
    </recommendedName>
</protein>
<evidence type="ECO:0000256" key="1">
    <source>
        <dbReference type="ARBA" id="ARBA00006738"/>
    </source>
</evidence>
<accession>A0A538SM72</accession>
<proteinExistence type="inferred from homology"/>
<evidence type="ECO:0000256" key="2">
    <source>
        <dbReference type="HAMAP-Rule" id="MF_00048"/>
    </source>
</evidence>
<dbReference type="Proteomes" id="UP000320184">
    <property type="component" value="Unassembled WGS sequence"/>
</dbReference>
<dbReference type="HAMAP" id="MF_00048">
    <property type="entry name" value="UPF0102"/>
    <property type="match status" value="1"/>
</dbReference>
<name>A0A538SM72_UNCEI</name>
<evidence type="ECO:0000313" key="3">
    <source>
        <dbReference type="EMBL" id="TMQ52478.1"/>
    </source>
</evidence>
<dbReference type="NCBIfam" id="NF009150">
    <property type="entry name" value="PRK12497.1-3"/>
    <property type="match status" value="1"/>
</dbReference>
<dbReference type="InterPro" id="IPR003509">
    <property type="entry name" value="UPF0102_YraN-like"/>
</dbReference>
<comment type="similarity">
    <text evidence="1 2">Belongs to the UPF0102 family.</text>
</comment>
<dbReference type="InterPro" id="IPR011335">
    <property type="entry name" value="Restrct_endonuc-II-like"/>
</dbReference>